<feature type="region of interest" description="Disordered" evidence="1">
    <location>
        <begin position="124"/>
        <end position="154"/>
    </location>
</feature>
<dbReference type="EMBL" id="JH817503">
    <property type="protein sequence ID" value="EKC38115.1"/>
    <property type="molecule type" value="Genomic_DNA"/>
</dbReference>
<protein>
    <submittedName>
        <fullName evidence="2">Uncharacterized protein</fullName>
    </submittedName>
</protein>
<accession>K1RA96</accession>
<feature type="compositionally biased region" description="Polar residues" evidence="1">
    <location>
        <begin position="174"/>
        <end position="188"/>
    </location>
</feature>
<evidence type="ECO:0000256" key="1">
    <source>
        <dbReference type="SAM" id="MobiDB-lite"/>
    </source>
</evidence>
<gene>
    <name evidence="2" type="ORF">CGI_10022707</name>
</gene>
<feature type="compositionally biased region" description="Basic and acidic residues" evidence="1">
    <location>
        <begin position="189"/>
        <end position="198"/>
    </location>
</feature>
<sequence length="651" mass="73323">MSTRESLSRRCILLKQVPDDIDEECIRRRIHGVEKSHRYNEFSLEPCEVRWVVLLANIESAEKLIRDSQVPVLSCVGTECNLRVGPCPECIIPDDWLEPLTPDRISMNFPDDQMMDSIGMRSIRDREQENNAPKTDVFKRFEEKEEEEENQDTYVPRFVIPAISSPYSGPNYMADSNDSRPYSSIKSQLSEEKDEANHDSNPGVTKSEDFDSDPEKVPTMVPTSLEENSNTGCQTTTNTAKLYPVIGEDCNKIPQTLVNEAYKSQGAIPKVTRGNTHPGSVGKDVDALYQNHEMIKRPDPSPSVPETGQNRPDRMPAGFSGATPAPGNFVDQTEAKFVPQNGPVPPFFPNFMMAPLNPQNQQIPMPNFMDPKYQQQQNIQSFPRTPYPGFPVPFFPFGQLPNQGNNIPQTGEIIPMPEPQFPVVPKEAEGEIPVAKTEEMESETKNTNLLASPQRRKKKQSVTPKQEDQIDDKPTGSEGTFDTIRVRLNQPLTQDTLENYFENKRKSGGGDIDSLTIIKGTEMEVEEVLITFSESKDHGNFLTLLGNKIARRVLRNHFFVMMGRTVTNSIPPFFRGFLVSTNPLHVLYFLRGTFPGRIFSLGTDKIFVPDAHTRQEAQEVSIMGVSLNACYGMGTCLKSMCAHHTYIYWNS</sequence>
<feature type="region of interest" description="Disordered" evidence="1">
    <location>
        <begin position="435"/>
        <end position="482"/>
    </location>
</feature>
<organism evidence="2">
    <name type="scientific">Magallana gigas</name>
    <name type="common">Pacific oyster</name>
    <name type="synonym">Crassostrea gigas</name>
    <dbReference type="NCBI Taxonomy" id="29159"/>
    <lineage>
        <taxon>Eukaryota</taxon>
        <taxon>Metazoa</taxon>
        <taxon>Spiralia</taxon>
        <taxon>Lophotrochozoa</taxon>
        <taxon>Mollusca</taxon>
        <taxon>Bivalvia</taxon>
        <taxon>Autobranchia</taxon>
        <taxon>Pteriomorphia</taxon>
        <taxon>Ostreida</taxon>
        <taxon>Ostreoidea</taxon>
        <taxon>Ostreidae</taxon>
        <taxon>Magallana</taxon>
    </lineage>
</organism>
<dbReference type="Gene3D" id="3.30.70.330">
    <property type="match status" value="1"/>
</dbReference>
<evidence type="ECO:0000313" key="2">
    <source>
        <dbReference type="EMBL" id="EKC38115.1"/>
    </source>
</evidence>
<dbReference type="InterPro" id="IPR012677">
    <property type="entry name" value="Nucleotide-bd_a/b_plait_sf"/>
</dbReference>
<feature type="compositionally biased region" description="Basic and acidic residues" evidence="1">
    <location>
        <begin position="206"/>
        <end position="216"/>
    </location>
</feature>
<reference evidence="2" key="1">
    <citation type="journal article" date="2012" name="Nature">
        <title>The oyster genome reveals stress adaptation and complexity of shell formation.</title>
        <authorList>
            <person name="Zhang G."/>
            <person name="Fang X."/>
            <person name="Guo X."/>
            <person name="Li L."/>
            <person name="Luo R."/>
            <person name="Xu F."/>
            <person name="Yang P."/>
            <person name="Zhang L."/>
            <person name="Wang X."/>
            <person name="Qi H."/>
            <person name="Xiong Z."/>
            <person name="Que H."/>
            <person name="Xie Y."/>
            <person name="Holland P.W."/>
            <person name="Paps J."/>
            <person name="Zhu Y."/>
            <person name="Wu F."/>
            <person name="Chen Y."/>
            <person name="Wang J."/>
            <person name="Peng C."/>
            <person name="Meng J."/>
            <person name="Yang L."/>
            <person name="Liu J."/>
            <person name="Wen B."/>
            <person name="Zhang N."/>
            <person name="Huang Z."/>
            <person name="Zhu Q."/>
            <person name="Feng Y."/>
            <person name="Mount A."/>
            <person name="Hedgecock D."/>
            <person name="Xu Z."/>
            <person name="Liu Y."/>
            <person name="Domazet-Loso T."/>
            <person name="Du Y."/>
            <person name="Sun X."/>
            <person name="Zhang S."/>
            <person name="Liu B."/>
            <person name="Cheng P."/>
            <person name="Jiang X."/>
            <person name="Li J."/>
            <person name="Fan D."/>
            <person name="Wang W."/>
            <person name="Fu W."/>
            <person name="Wang T."/>
            <person name="Wang B."/>
            <person name="Zhang J."/>
            <person name="Peng Z."/>
            <person name="Li Y."/>
            <person name="Li N."/>
            <person name="Wang J."/>
            <person name="Chen M."/>
            <person name="He Y."/>
            <person name="Tan F."/>
            <person name="Song X."/>
            <person name="Zheng Q."/>
            <person name="Huang R."/>
            <person name="Yang H."/>
            <person name="Du X."/>
            <person name="Chen L."/>
            <person name="Yang M."/>
            <person name="Gaffney P.M."/>
            <person name="Wang S."/>
            <person name="Luo L."/>
            <person name="She Z."/>
            <person name="Ming Y."/>
            <person name="Huang W."/>
            <person name="Zhang S."/>
            <person name="Huang B."/>
            <person name="Zhang Y."/>
            <person name="Qu T."/>
            <person name="Ni P."/>
            <person name="Miao G."/>
            <person name="Wang J."/>
            <person name="Wang Q."/>
            <person name="Steinberg C.E."/>
            <person name="Wang H."/>
            <person name="Li N."/>
            <person name="Qian L."/>
            <person name="Zhang G."/>
            <person name="Li Y."/>
            <person name="Yang H."/>
            <person name="Liu X."/>
            <person name="Wang J."/>
            <person name="Yin Y."/>
            <person name="Wang J."/>
        </authorList>
    </citation>
    <scope>NUCLEOTIDE SEQUENCE [LARGE SCALE GENOMIC DNA]</scope>
    <source>
        <strain evidence="2">05x7-T-G4-1.051#20</strain>
    </source>
</reference>
<feature type="compositionally biased region" description="Polar residues" evidence="1">
    <location>
        <begin position="221"/>
        <end position="233"/>
    </location>
</feature>
<proteinExistence type="predicted"/>
<name>K1RA96_MAGGI</name>
<feature type="region of interest" description="Disordered" evidence="1">
    <location>
        <begin position="294"/>
        <end position="328"/>
    </location>
</feature>
<dbReference type="HOGENOM" id="CLU_421062_0_0_1"/>
<feature type="region of interest" description="Disordered" evidence="1">
    <location>
        <begin position="166"/>
        <end position="233"/>
    </location>
</feature>
<dbReference type="InParanoid" id="K1RA96"/>
<feature type="compositionally biased region" description="Basic and acidic residues" evidence="1">
    <location>
        <begin position="465"/>
        <end position="475"/>
    </location>
</feature>
<dbReference type="AlphaFoldDB" id="K1RA96"/>